<dbReference type="GO" id="GO:0008654">
    <property type="term" value="P:phospholipid biosynthetic process"/>
    <property type="evidence" value="ECO:0007669"/>
    <property type="project" value="UniProtKB-KW"/>
</dbReference>
<evidence type="ECO:0000256" key="10">
    <source>
        <dbReference type="ARBA" id="ARBA00023317"/>
    </source>
</evidence>
<dbReference type="GO" id="GO:0004609">
    <property type="term" value="F:phosphatidylserine decarboxylase activity"/>
    <property type="evidence" value="ECO:0007669"/>
    <property type="project" value="InterPro"/>
</dbReference>
<keyword evidence="9" id="KW-1208">Phospholipid metabolism</keyword>
<dbReference type="AlphaFoldDB" id="A0A193LGT3"/>
<dbReference type="EMBL" id="CP016268">
    <property type="protein sequence ID" value="ANO51671.1"/>
    <property type="molecule type" value="Genomic_DNA"/>
</dbReference>
<keyword evidence="2" id="KW-0444">Lipid biosynthesis</keyword>
<dbReference type="Pfam" id="PF02666">
    <property type="entry name" value="PS_Dcarbxylase"/>
    <property type="match status" value="1"/>
</dbReference>
<organism evidence="12 13">
    <name type="scientific">Woeseia oceani</name>
    <dbReference type="NCBI Taxonomy" id="1548547"/>
    <lineage>
        <taxon>Bacteria</taxon>
        <taxon>Pseudomonadati</taxon>
        <taxon>Pseudomonadota</taxon>
        <taxon>Gammaproteobacteria</taxon>
        <taxon>Woeseiales</taxon>
        <taxon>Woeseiaceae</taxon>
        <taxon>Woeseia</taxon>
    </lineage>
</organism>
<protein>
    <recommendedName>
        <fullName evidence="14">Phosphatidylserine decarboxylase</fullName>
    </recommendedName>
</protein>
<evidence type="ECO:0000256" key="7">
    <source>
        <dbReference type="ARBA" id="ARBA00023209"/>
    </source>
</evidence>
<evidence type="ECO:0000256" key="5">
    <source>
        <dbReference type="ARBA" id="ARBA00023136"/>
    </source>
</evidence>
<dbReference type="STRING" id="1548547.BA177_11055"/>
<keyword evidence="7" id="KW-0594">Phospholipid biosynthesis</keyword>
<sequence>MKGRRNPFVAREGLPYLLASLALLAVAWNLGGWHYALPIALFSVWLYCIFRDPRRPVPPAPLGVVSPVDGKVLEIGTVDCGTEHGDVQRILIKVDSFGPYTARCPAEGTVMDLSCELPDGQPEISGSGLWMRTDEGADVLLQFHGHRFGLAPRAFARYGERIGQGQRCAYLRLTRFAEVRVPRDSRVLVEAGQRVRAGADLIARLAQ</sequence>
<evidence type="ECO:0000256" key="9">
    <source>
        <dbReference type="ARBA" id="ARBA00023264"/>
    </source>
</evidence>
<keyword evidence="1" id="KW-1003">Cell membrane</keyword>
<evidence type="ECO:0000256" key="1">
    <source>
        <dbReference type="ARBA" id="ARBA00022475"/>
    </source>
</evidence>
<dbReference type="PANTHER" id="PTHR35809">
    <property type="entry name" value="ARCHAETIDYLSERINE DECARBOXYLASE PROENZYME-RELATED"/>
    <property type="match status" value="1"/>
</dbReference>
<evidence type="ECO:0000313" key="12">
    <source>
        <dbReference type="EMBL" id="ANO51671.1"/>
    </source>
</evidence>
<keyword evidence="11" id="KW-0812">Transmembrane</keyword>
<keyword evidence="5 11" id="KW-0472">Membrane</keyword>
<evidence type="ECO:0000256" key="2">
    <source>
        <dbReference type="ARBA" id="ARBA00022516"/>
    </source>
</evidence>
<evidence type="ECO:0000256" key="8">
    <source>
        <dbReference type="ARBA" id="ARBA00023239"/>
    </source>
</evidence>
<proteinExistence type="predicted"/>
<keyword evidence="8" id="KW-0456">Lyase</keyword>
<keyword evidence="13" id="KW-1185">Reference proteome</keyword>
<dbReference type="Proteomes" id="UP000092695">
    <property type="component" value="Chromosome"/>
</dbReference>
<reference evidence="12 13" key="1">
    <citation type="submission" date="2016-06" db="EMBL/GenBank/DDBJ databases">
        <title>Complete genome sequence of a deep-branching marine Gamma Proteobacterium Woeseia oceani type strain XK5.</title>
        <authorList>
            <person name="Mu D."/>
            <person name="Du Z."/>
        </authorList>
    </citation>
    <scope>NUCLEOTIDE SEQUENCE [LARGE SCALE GENOMIC DNA]</scope>
    <source>
        <strain evidence="12 13">XK5</strain>
    </source>
</reference>
<evidence type="ECO:0000256" key="6">
    <source>
        <dbReference type="ARBA" id="ARBA00023145"/>
    </source>
</evidence>
<evidence type="ECO:0000313" key="13">
    <source>
        <dbReference type="Proteomes" id="UP000092695"/>
    </source>
</evidence>
<keyword evidence="10" id="KW-0670">Pyruvate</keyword>
<gene>
    <name evidence="12" type="ORF">BA177_11055</name>
</gene>
<evidence type="ECO:0000256" key="11">
    <source>
        <dbReference type="SAM" id="Phobius"/>
    </source>
</evidence>
<dbReference type="InterPro" id="IPR003817">
    <property type="entry name" value="PS_Dcarbxylase"/>
</dbReference>
<dbReference type="KEGG" id="woc:BA177_11055"/>
<dbReference type="InterPro" id="IPR033175">
    <property type="entry name" value="PSD-A"/>
</dbReference>
<dbReference type="PANTHER" id="PTHR35809:SF1">
    <property type="entry name" value="ARCHAETIDYLSERINE DECARBOXYLASE PROENZYME-RELATED"/>
    <property type="match status" value="1"/>
</dbReference>
<evidence type="ECO:0008006" key="14">
    <source>
        <dbReference type="Google" id="ProtNLM"/>
    </source>
</evidence>
<keyword evidence="11" id="KW-1133">Transmembrane helix</keyword>
<evidence type="ECO:0000256" key="3">
    <source>
        <dbReference type="ARBA" id="ARBA00022793"/>
    </source>
</evidence>
<name>A0A193LGT3_9GAMM</name>
<evidence type="ECO:0000256" key="4">
    <source>
        <dbReference type="ARBA" id="ARBA00023098"/>
    </source>
</evidence>
<dbReference type="OrthoDB" id="5958899at2"/>
<keyword evidence="6" id="KW-0865">Zymogen</keyword>
<keyword evidence="3" id="KW-0210">Decarboxylase</keyword>
<keyword evidence="4" id="KW-0443">Lipid metabolism</keyword>
<accession>A0A193LGT3</accession>
<dbReference type="RefSeq" id="WP_068616238.1">
    <property type="nucleotide sequence ID" value="NZ_CP016268.1"/>
</dbReference>
<feature type="transmembrane region" description="Helical" evidence="11">
    <location>
        <begin position="12"/>
        <end position="28"/>
    </location>
</feature>